<dbReference type="Pfam" id="PF03447">
    <property type="entry name" value="NAD_binding_3"/>
    <property type="match status" value="1"/>
</dbReference>
<dbReference type="GO" id="GO:0004412">
    <property type="term" value="F:homoserine dehydrogenase activity"/>
    <property type="evidence" value="ECO:0007669"/>
    <property type="project" value="UniProtKB-EC"/>
</dbReference>
<dbReference type="KEGG" id="aaco:K1I37_10895"/>
<dbReference type="eggNOG" id="COG0460">
    <property type="taxonomic scope" value="Bacteria"/>
</dbReference>
<evidence type="ECO:0000256" key="9">
    <source>
        <dbReference type="ARBA" id="ARBA00023053"/>
    </source>
</evidence>
<dbReference type="EC" id="1.1.1.3" evidence="4 14"/>
<evidence type="ECO:0000256" key="8">
    <source>
        <dbReference type="ARBA" id="ARBA00023002"/>
    </source>
</evidence>
<comment type="similarity">
    <text evidence="3 15">Belongs to the homoserine dehydrogenase family.</text>
</comment>
<keyword evidence="17" id="KW-1185">Reference proteome</keyword>
<evidence type="ECO:0000256" key="5">
    <source>
        <dbReference type="ARBA" id="ARBA00013376"/>
    </source>
</evidence>
<proteinExistence type="inferred from homology"/>
<dbReference type="GO" id="GO:0050661">
    <property type="term" value="F:NADP binding"/>
    <property type="evidence" value="ECO:0007669"/>
    <property type="project" value="InterPro"/>
</dbReference>
<dbReference type="PANTHER" id="PTHR43331:SF1">
    <property type="entry name" value="HOMOSERINE DEHYDROGENASE"/>
    <property type="match status" value="1"/>
</dbReference>
<dbReference type="SUPFAM" id="SSF55347">
    <property type="entry name" value="Glyceraldehyde-3-phosphate dehydrogenase-like, C-terminal domain"/>
    <property type="match status" value="1"/>
</dbReference>
<dbReference type="NCBIfam" id="NF004976">
    <property type="entry name" value="PRK06349.1"/>
    <property type="match status" value="1"/>
</dbReference>
<evidence type="ECO:0000256" key="4">
    <source>
        <dbReference type="ARBA" id="ARBA00013213"/>
    </source>
</evidence>
<dbReference type="EMBL" id="CP080467">
    <property type="protein sequence ID" value="UNO47248.1"/>
    <property type="molecule type" value="Genomic_DNA"/>
</dbReference>
<feature type="active site" description="Proton donor" evidence="12">
    <location>
        <position position="205"/>
    </location>
</feature>
<dbReference type="GO" id="GO:0009088">
    <property type="term" value="P:threonine biosynthetic process"/>
    <property type="evidence" value="ECO:0007669"/>
    <property type="project" value="UniProtKB-KW"/>
</dbReference>
<feature type="binding site" evidence="13">
    <location>
        <begin position="10"/>
        <end position="15"/>
    </location>
    <ligand>
        <name>NADP(+)</name>
        <dbReference type="ChEBI" id="CHEBI:58349"/>
    </ligand>
</feature>
<dbReference type="Proteomes" id="UP000829401">
    <property type="component" value="Chromosome"/>
</dbReference>
<dbReference type="InterPro" id="IPR005106">
    <property type="entry name" value="Asp/hSer_DH_NAD-bd"/>
</dbReference>
<evidence type="ECO:0000256" key="12">
    <source>
        <dbReference type="PIRSR" id="PIRSR036497-1"/>
    </source>
</evidence>
<dbReference type="PIRSF" id="PIRSF036497">
    <property type="entry name" value="HDH_short"/>
    <property type="match status" value="1"/>
</dbReference>
<name>T0C9N2_ALIAG</name>
<feature type="binding site" evidence="13">
    <location>
        <position position="105"/>
    </location>
    <ligand>
        <name>NADPH</name>
        <dbReference type="ChEBI" id="CHEBI:57783"/>
    </ligand>
</feature>
<dbReference type="InterPro" id="IPR036291">
    <property type="entry name" value="NAD(P)-bd_dom_sf"/>
</dbReference>
<accession>A0A9E6ZFN2</accession>
<sequence>MDNINIGLLGCGVVGTGILRVLADKRDILQKERGLSIGVRGIVVRDLNRCRDDIVDATKLHTDWMHVCADDDIDVVVEVMGGTDSARAAVLYALRHGKSVVTANKELMAKYGDEIRHVAREYGQYVRFEASVLAGIPVVHTLETYFHMSQIVRLRGIMNGTSNYILTRMHREGLAFADALRAAQSLGYAEANPDMDVDGIDAWCKLQILLDCIGVPQDARVGTEVEGIRSVSQSDIRTAQTQNCKIKHVVSAQWDLESGLVNWHVGPESITLDDPLYAIDDVQNAICIDGDASGTITLSGPGAGALPTASAVLEDVLKIAQKLQVSLSV</sequence>
<keyword evidence="8 14" id="KW-0560">Oxidoreductase</keyword>
<keyword evidence="7 14" id="KW-0791">Threonine biosynthesis</keyword>
<evidence type="ECO:0000256" key="11">
    <source>
        <dbReference type="ARBA" id="ARBA00048841"/>
    </source>
</evidence>
<evidence type="ECO:0000313" key="16">
    <source>
        <dbReference type="EMBL" id="UNO47248.1"/>
    </source>
</evidence>
<evidence type="ECO:0000256" key="10">
    <source>
        <dbReference type="ARBA" id="ARBA00023167"/>
    </source>
</evidence>
<dbReference type="Pfam" id="PF00742">
    <property type="entry name" value="Homoserine_dh"/>
    <property type="match status" value="1"/>
</dbReference>
<organism evidence="16 17">
    <name type="scientific">Alicyclobacillus acidoterrestris (strain ATCC 49025 / DSM 3922 / CIP 106132 / NCIMB 13137 / GD3B)</name>
    <dbReference type="NCBI Taxonomy" id="1356854"/>
    <lineage>
        <taxon>Bacteria</taxon>
        <taxon>Bacillati</taxon>
        <taxon>Bacillota</taxon>
        <taxon>Bacilli</taxon>
        <taxon>Bacillales</taxon>
        <taxon>Alicyclobacillaceae</taxon>
        <taxon>Alicyclobacillus</taxon>
    </lineage>
</organism>
<evidence type="ECO:0000256" key="13">
    <source>
        <dbReference type="PIRSR" id="PIRSR036497-2"/>
    </source>
</evidence>
<comment type="catalytic activity">
    <reaction evidence="11">
        <text>L-homoserine + NADP(+) = L-aspartate 4-semialdehyde + NADPH + H(+)</text>
        <dbReference type="Rhea" id="RHEA:15761"/>
        <dbReference type="ChEBI" id="CHEBI:15378"/>
        <dbReference type="ChEBI" id="CHEBI:57476"/>
        <dbReference type="ChEBI" id="CHEBI:57783"/>
        <dbReference type="ChEBI" id="CHEBI:58349"/>
        <dbReference type="ChEBI" id="CHEBI:537519"/>
        <dbReference type="EC" id="1.1.1.3"/>
    </reaction>
    <physiologicalReaction direction="right-to-left" evidence="11">
        <dbReference type="Rhea" id="RHEA:15763"/>
    </physiologicalReaction>
</comment>
<keyword evidence="9" id="KW-0915">Sodium</keyword>
<gene>
    <name evidence="16" type="ORF">K1I37_10895</name>
</gene>
<accession>T0C9N2</accession>
<dbReference type="SUPFAM" id="SSF51735">
    <property type="entry name" value="NAD(P)-binding Rossmann-fold domains"/>
    <property type="match status" value="1"/>
</dbReference>
<keyword evidence="6 14" id="KW-0028">Amino-acid biosynthesis</keyword>
<feature type="binding site" evidence="13">
    <location>
        <position position="190"/>
    </location>
    <ligand>
        <name>L-homoserine</name>
        <dbReference type="ChEBI" id="CHEBI:57476"/>
    </ligand>
</feature>
<dbReference type="AlphaFoldDB" id="T0C9N2"/>
<evidence type="ECO:0000256" key="6">
    <source>
        <dbReference type="ARBA" id="ARBA00022605"/>
    </source>
</evidence>
<dbReference type="Gene3D" id="3.30.360.10">
    <property type="entry name" value="Dihydrodipicolinate Reductase, domain 2"/>
    <property type="match status" value="1"/>
</dbReference>
<dbReference type="PROSITE" id="PS01042">
    <property type="entry name" value="HOMOSER_DHGENASE"/>
    <property type="match status" value="1"/>
</dbReference>
<evidence type="ECO:0000256" key="2">
    <source>
        <dbReference type="ARBA" id="ARBA00005062"/>
    </source>
</evidence>
<dbReference type="Gene3D" id="3.40.50.720">
    <property type="entry name" value="NAD(P)-binding Rossmann-like Domain"/>
    <property type="match status" value="1"/>
</dbReference>
<dbReference type="OrthoDB" id="9808167at2"/>
<evidence type="ECO:0000256" key="14">
    <source>
        <dbReference type="RuleBase" id="RU000579"/>
    </source>
</evidence>
<evidence type="ECO:0000256" key="15">
    <source>
        <dbReference type="RuleBase" id="RU004171"/>
    </source>
</evidence>
<dbReference type="GO" id="GO:0009086">
    <property type="term" value="P:methionine biosynthetic process"/>
    <property type="evidence" value="ECO:0007669"/>
    <property type="project" value="UniProtKB-KW"/>
</dbReference>
<evidence type="ECO:0000256" key="1">
    <source>
        <dbReference type="ARBA" id="ARBA00005056"/>
    </source>
</evidence>
<keyword evidence="10 14" id="KW-0486">Methionine biosynthesis</keyword>
<evidence type="ECO:0000313" key="17">
    <source>
        <dbReference type="Proteomes" id="UP000829401"/>
    </source>
</evidence>
<protein>
    <recommendedName>
        <fullName evidence="5 14">Homoserine dehydrogenase</fullName>
        <ecNumber evidence="4 14">1.1.1.3</ecNumber>
    </recommendedName>
</protein>
<evidence type="ECO:0000256" key="3">
    <source>
        <dbReference type="ARBA" id="ARBA00006753"/>
    </source>
</evidence>
<dbReference type="InterPro" id="IPR019811">
    <property type="entry name" value="HDH_CS"/>
</dbReference>
<keyword evidence="13 14" id="KW-0521">NADP</keyword>
<comment type="pathway">
    <text evidence="2 14">Amino-acid biosynthesis; L-methionine biosynthesis via de novo pathway; L-homoserine from L-aspartate: step 3/3.</text>
</comment>
<dbReference type="InterPro" id="IPR001342">
    <property type="entry name" value="HDH_cat"/>
</dbReference>
<dbReference type="InterPro" id="IPR022697">
    <property type="entry name" value="HDH_short"/>
</dbReference>
<reference evidence="17" key="1">
    <citation type="journal article" date="2022" name="G3 (Bethesda)">
        <title>Unveiling the complete genome sequence of Alicyclobacillus acidoterrestris DSM 3922T, a taint-producing strain.</title>
        <authorList>
            <person name="Leonardo I.C."/>
            <person name="Barreto Crespo M.T."/>
            <person name="Gaspar F.B."/>
        </authorList>
    </citation>
    <scope>NUCLEOTIDE SEQUENCE [LARGE SCALE GENOMIC DNA]</scope>
    <source>
        <strain evidence="17">DSM 3922</strain>
    </source>
</reference>
<comment type="pathway">
    <text evidence="1 14">Amino-acid biosynthesis; L-threonine biosynthesis; L-threonine from L-aspartate: step 3/5.</text>
</comment>
<evidence type="ECO:0000256" key="7">
    <source>
        <dbReference type="ARBA" id="ARBA00022697"/>
    </source>
</evidence>
<dbReference type="FunFam" id="3.30.360.10:FF:000005">
    <property type="entry name" value="Homoserine dehydrogenase"/>
    <property type="match status" value="1"/>
</dbReference>
<dbReference type="PANTHER" id="PTHR43331">
    <property type="entry name" value="HOMOSERINE DEHYDROGENASE"/>
    <property type="match status" value="1"/>
</dbReference>
<dbReference type="STRING" id="1356854.N007_21260"/>
<dbReference type="RefSeq" id="WP_021295560.1">
    <property type="nucleotide sequence ID" value="NZ_AURB01000087.1"/>
</dbReference>